<dbReference type="CDD" id="cd14273">
    <property type="entry name" value="UBA_TAP-C_like"/>
    <property type="match status" value="1"/>
</dbReference>
<name>A0A9W9M0N5_9EURO</name>
<evidence type="ECO:0000256" key="1">
    <source>
        <dbReference type="ARBA" id="ARBA00022786"/>
    </source>
</evidence>
<protein>
    <recommendedName>
        <fullName evidence="2">Defective in cullin neddylation protein</fullName>
    </recommendedName>
</protein>
<evidence type="ECO:0000259" key="3">
    <source>
        <dbReference type="PROSITE" id="PS51229"/>
    </source>
</evidence>
<dbReference type="Gene3D" id="1.10.8.10">
    <property type="entry name" value="DNA helicase RuvA subunit, C-terminal domain"/>
    <property type="match status" value="1"/>
</dbReference>
<dbReference type="GO" id="GO:0031624">
    <property type="term" value="F:ubiquitin conjugating enzyme binding"/>
    <property type="evidence" value="ECO:0007669"/>
    <property type="project" value="TreeGrafter"/>
</dbReference>
<organism evidence="4 5">
    <name type="scientific">Penicillium capsulatum</name>
    <dbReference type="NCBI Taxonomy" id="69766"/>
    <lineage>
        <taxon>Eukaryota</taxon>
        <taxon>Fungi</taxon>
        <taxon>Dikarya</taxon>
        <taxon>Ascomycota</taxon>
        <taxon>Pezizomycotina</taxon>
        <taxon>Eurotiomycetes</taxon>
        <taxon>Eurotiomycetidae</taxon>
        <taxon>Eurotiales</taxon>
        <taxon>Aspergillaceae</taxon>
        <taxon>Penicillium</taxon>
    </lineage>
</organism>
<dbReference type="InterPro" id="IPR014764">
    <property type="entry name" value="DCN-prot"/>
</dbReference>
<dbReference type="Pfam" id="PF03556">
    <property type="entry name" value="Cullin_binding"/>
    <property type="match status" value="1"/>
</dbReference>
<dbReference type="GO" id="GO:0045116">
    <property type="term" value="P:protein neddylation"/>
    <property type="evidence" value="ECO:0007669"/>
    <property type="project" value="TreeGrafter"/>
</dbReference>
<dbReference type="Gene3D" id="1.10.238.10">
    <property type="entry name" value="EF-hand"/>
    <property type="match status" value="1"/>
</dbReference>
<dbReference type="OrthoDB" id="27198at2759"/>
<dbReference type="PROSITE" id="PS51229">
    <property type="entry name" value="DCUN1"/>
    <property type="match status" value="1"/>
</dbReference>
<feature type="domain" description="DCUN1" evidence="3">
    <location>
        <begin position="56"/>
        <end position="259"/>
    </location>
</feature>
<accession>A0A9W9M0N5</accession>
<keyword evidence="5" id="KW-1185">Reference proteome</keyword>
<keyword evidence="1" id="KW-0833">Ubl conjugation pathway</keyword>
<sequence length="270" mass="30691">MRNLSDDKAEQKRRIAQVAAITGITESQAVRYLRSTSFDTERAIDLFFSGDNGQTALTAPLNSIFNSYRDASAGEENLIGIEGSINFFKDIGVELDEITCIAVAELCKCPSMGEFTRDGFVSGWRSVSVGTVALMKEHVQNLRRSIKSDPAVFRRVYRFCFPLSRMQGQRNMQFEIAADQWRMFFNPESGGVAGNTATTPWLDYWLEFLERRGKKPVNKDLWEQFEVFVRKAHEDESFGWWDADGAWPGAIDDFVSFVQAKRNGTEMEIE</sequence>
<dbReference type="InterPro" id="IPR005176">
    <property type="entry name" value="PONY_dom"/>
</dbReference>
<evidence type="ECO:0000313" key="4">
    <source>
        <dbReference type="EMBL" id="KAJ5184269.1"/>
    </source>
</evidence>
<evidence type="ECO:0000256" key="2">
    <source>
        <dbReference type="RuleBase" id="RU410713"/>
    </source>
</evidence>
<reference evidence="4" key="1">
    <citation type="submission" date="2022-11" db="EMBL/GenBank/DDBJ databases">
        <authorList>
            <person name="Petersen C."/>
        </authorList>
    </citation>
    <scope>NUCLEOTIDE SEQUENCE</scope>
    <source>
        <strain evidence="4">IBT 21917</strain>
    </source>
</reference>
<gene>
    <name evidence="4" type="ORF">N7492_001885</name>
</gene>
<evidence type="ECO:0000313" key="5">
    <source>
        <dbReference type="Proteomes" id="UP001146351"/>
    </source>
</evidence>
<reference evidence="4" key="2">
    <citation type="journal article" date="2023" name="IMA Fungus">
        <title>Comparative genomic study of the Penicillium genus elucidates a diverse pangenome and 15 lateral gene transfer events.</title>
        <authorList>
            <person name="Petersen C."/>
            <person name="Sorensen T."/>
            <person name="Nielsen M.R."/>
            <person name="Sondergaard T.E."/>
            <person name="Sorensen J.L."/>
            <person name="Fitzpatrick D.A."/>
            <person name="Frisvad J.C."/>
            <person name="Nielsen K.L."/>
        </authorList>
    </citation>
    <scope>NUCLEOTIDE SEQUENCE</scope>
    <source>
        <strain evidence="4">IBT 21917</strain>
    </source>
</reference>
<dbReference type="Proteomes" id="UP001146351">
    <property type="component" value="Unassembled WGS sequence"/>
</dbReference>
<dbReference type="AlphaFoldDB" id="A0A9W9M0N5"/>
<comment type="caution">
    <text evidence="4">The sequence shown here is derived from an EMBL/GenBank/DDBJ whole genome shotgun (WGS) entry which is preliminary data.</text>
</comment>
<dbReference type="SUPFAM" id="SSF46934">
    <property type="entry name" value="UBA-like"/>
    <property type="match status" value="1"/>
</dbReference>
<proteinExistence type="predicted"/>
<dbReference type="PANTHER" id="PTHR12281:SF31">
    <property type="entry name" value="DCN1-LIKE PROTEIN 3"/>
    <property type="match status" value="1"/>
</dbReference>
<dbReference type="Gene3D" id="1.10.238.200">
    <property type="entry name" value="Cullin, PONY binding domain"/>
    <property type="match status" value="1"/>
</dbReference>
<dbReference type="GO" id="GO:0097602">
    <property type="term" value="F:cullin family protein binding"/>
    <property type="evidence" value="ECO:0007669"/>
    <property type="project" value="TreeGrafter"/>
</dbReference>
<dbReference type="GO" id="GO:0000151">
    <property type="term" value="C:ubiquitin ligase complex"/>
    <property type="evidence" value="ECO:0007669"/>
    <property type="project" value="TreeGrafter"/>
</dbReference>
<dbReference type="InterPro" id="IPR009060">
    <property type="entry name" value="UBA-like_sf"/>
</dbReference>
<comment type="function">
    <text evidence="2">Neddylation of cullins play an essential role in the regulation of SCF-type complexes activity.</text>
</comment>
<dbReference type="EMBL" id="JAPQKO010000001">
    <property type="protein sequence ID" value="KAJ5184269.1"/>
    <property type="molecule type" value="Genomic_DNA"/>
</dbReference>
<dbReference type="PANTHER" id="PTHR12281">
    <property type="entry name" value="RP42 RELATED"/>
    <property type="match status" value="1"/>
</dbReference>
<dbReference type="GO" id="GO:0032182">
    <property type="term" value="F:ubiquitin-like protein binding"/>
    <property type="evidence" value="ECO:0007669"/>
    <property type="project" value="TreeGrafter"/>
</dbReference>
<dbReference type="Pfam" id="PF14555">
    <property type="entry name" value="UBA_4"/>
    <property type="match status" value="1"/>
</dbReference>
<dbReference type="InterPro" id="IPR042460">
    <property type="entry name" value="DCN1-like_PONY"/>
</dbReference>